<evidence type="ECO:0000256" key="1">
    <source>
        <dbReference type="SAM" id="MobiDB-lite"/>
    </source>
</evidence>
<proteinExistence type="predicted"/>
<comment type="caution">
    <text evidence="3">The sequence shown here is derived from an EMBL/GenBank/DDBJ whole genome shotgun (WGS) entry which is preliminary data.</text>
</comment>
<dbReference type="Proteomes" id="UP000826271">
    <property type="component" value="Unassembled WGS sequence"/>
</dbReference>
<dbReference type="AlphaFoldDB" id="A0AAV6YHS9"/>
<keyword evidence="2" id="KW-1133">Transmembrane helix</keyword>
<reference evidence="3" key="1">
    <citation type="submission" date="2019-10" db="EMBL/GenBank/DDBJ databases">
        <authorList>
            <person name="Zhang R."/>
            <person name="Pan Y."/>
            <person name="Wang J."/>
            <person name="Ma R."/>
            <person name="Yu S."/>
        </authorList>
    </citation>
    <scope>NUCLEOTIDE SEQUENCE</scope>
    <source>
        <strain evidence="3">LA-IB0</strain>
        <tissue evidence="3">Leaf</tissue>
    </source>
</reference>
<gene>
    <name evidence="3" type="ORF">BUALT_Bualt01G0153000</name>
</gene>
<feature type="transmembrane region" description="Helical" evidence="2">
    <location>
        <begin position="33"/>
        <end position="57"/>
    </location>
</feature>
<evidence type="ECO:0000313" key="4">
    <source>
        <dbReference type="Proteomes" id="UP000826271"/>
    </source>
</evidence>
<name>A0AAV6YHS9_9LAMI</name>
<accession>A0AAV6YHS9</accession>
<dbReference type="EMBL" id="WHWC01000001">
    <property type="protein sequence ID" value="KAG8391103.1"/>
    <property type="molecule type" value="Genomic_DNA"/>
</dbReference>
<feature type="region of interest" description="Disordered" evidence="1">
    <location>
        <begin position="1"/>
        <end position="29"/>
    </location>
</feature>
<evidence type="ECO:0000256" key="2">
    <source>
        <dbReference type="SAM" id="Phobius"/>
    </source>
</evidence>
<organism evidence="3 4">
    <name type="scientific">Buddleja alternifolia</name>
    <dbReference type="NCBI Taxonomy" id="168488"/>
    <lineage>
        <taxon>Eukaryota</taxon>
        <taxon>Viridiplantae</taxon>
        <taxon>Streptophyta</taxon>
        <taxon>Embryophyta</taxon>
        <taxon>Tracheophyta</taxon>
        <taxon>Spermatophyta</taxon>
        <taxon>Magnoliopsida</taxon>
        <taxon>eudicotyledons</taxon>
        <taxon>Gunneridae</taxon>
        <taxon>Pentapetalae</taxon>
        <taxon>asterids</taxon>
        <taxon>lamiids</taxon>
        <taxon>Lamiales</taxon>
        <taxon>Scrophulariaceae</taxon>
        <taxon>Buddlejeae</taxon>
        <taxon>Buddleja</taxon>
    </lineage>
</organism>
<sequence>MLPSTCRKKKTVRSHETNVSSSPLLKSQDPGKFVSQLLCLCLYISLFSTYLCLLFAFHTPQNEVTHLATVKHRIQAPFVGETYALKIS</sequence>
<keyword evidence="2" id="KW-0812">Transmembrane</keyword>
<protein>
    <submittedName>
        <fullName evidence="3">Uncharacterized protein</fullName>
    </submittedName>
</protein>
<evidence type="ECO:0000313" key="3">
    <source>
        <dbReference type="EMBL" id="KAG8391103.1"/>
    </source>
</evidence>
<keyword evidence="2" id="KW-0472">Membrane</keyword>
<keyword evidence="4" id="KW-1185">Reference proteome</keyword>
<feature type="compositionally biased region" description="Basic residues" evidence="1">
    <location>
        <begin position="1"/>
        <end position="12"/>
    </location>
</feature>